<keyword evidence="5" id="KW-0863">Zinc-finger</keyword>
<keyword evidence="3" id="KW-0479">Metal-binding</keyword>
<evidence type="ECO:0000256" key="3">
    <source>
        <dbReference type="ARBA" id="ARBA00022723"/>
    </source>
</evidence>
<dbReference type="PANTHER" id="PTHR24388">
    <property type="entry name" value="ZINC FINGER PROTEIN"/>
    <property type="match status" value="1"/>
</dbReference>
<dbReference type="InterPro" id="IPR050527">
    <property type="entry name" value="Snail/Krueppel_Znf"/>
</dbReference>
<feature type="compositionally biased region" description="Low complexity" evidence="10">
    <location>
        <begin position="60"/>
        <end position="79"/>
    </location>
</feature>
<dbReference type="GO" id="GO:0000981">
    <property type="term" value="F:DNA-binding transcription factor activity, RNA polymerase II-specific"/>
    <property type="evidence" value="ECO:0007669"/>
    <property type="project" value="TreeGrafter"/>
</dbReference>
<feature type="domain" description="C2H2-type" evidence="11">
    <location>
        <begin position="190"/>
        <end position="210"/>
    </location>
</feature>
<reference evidence="12" key="1">
    <citation type="submission" date="2014-02" db="EMBL/GenBank/DDBJ databases">
        <authorList>
            <person name="Genoscope - CEA"/>
        </authorList>
    </citation>
    <scope>NUCLEOTIDE SEQUENCE</scope>
    <source>
        <strain evidence="12">LS3</strain>
    </source>
</reference>
<dbReference type="GO" id="GO:0008270">
    <property type="term" value="F:zinc ion binding"/>
    <property type="evidence" value="ECO:0007669"/>
    <property type="project" value="UniProtKB-KW"/>
</dbReference>
<evidence type="ECO:0000256" key="2">
    <source>
        <dbReference type="ARBA" id="ARBA00006991"/>
    </source>
</evidence>
<feature type="region of interest" description="Disordered" evidence="10">
    <location>
        <begin position="1"/>
        <end position="98"/>
    </location>
</feature>
<name>A0A060SY65_BLAAD</name>
<dbReference type="FunFam" id="3.30.160.60:FF:000761">
    <property type="entry name" value="Zinc finger protein 449"/>
    <property type="match status" value="1"/>
</dbReference>
<comment type="similarity">
    <text evidence="2">Belongs to the krueppel C2H2-type zinc-finger protein family.</text>
</comment>
<dbReference type="InterPro" id="IPR036236">
    <property type="entry name" value="Znf_C2H2_sf"/>
</dbReference>
<feature type="compositionally biased region" description="Polar residues" evidence="10">
    <location>
        <begin position="1"/>
        <end position="12"/>
    </location>
</feature>
<dbReference type="SMART" id="SM00355">
    <property type="entry name" value="ZnF_C2H2"/>
    <property type="match status" value="2"/>
</dbReference>
<dbReference type="Gene3D" id="3.30.160.60">
    <property type="entry name" value="Classic Zinc Finger"/>
    <property type="match status" value="1"/>
</dbReference>
<keyword evidence="4" id="KW-0677">Repeat</keyword>
<keyword evidence="8" id="KW-0804">Transcription</keyword>
<evidence type="ECO:0000256" key="5">
    <source>
        <dbReference type="ARBA" id="ARBA00022771"/>
    </source>
</evidence>
<dbReference type="SUPFAM" id="SSF57667">
    <property type="entry name" value="beta-beta-alpha zinc fingers"/>
    <property type="match status" value="1"/>
</dbReference>
<proteinExistence type="inferred from homology"/>
<feature type="compositionally biased region" description="Low complexity" evidence="10">
    <location>
        <begin position="86"/>
        <end position="98"/>
    </location>
</feature>
<dbReference type="Pfam" id="PF00096">
    <property type="entry name" value="zf-C2H2"/>
    <property type="match status" value="1"/>
</dbReference>
<sequence>MLVSPSNGNLSVSPPPSHSKHEPDLDDTTDPSLRDADSQYSAPVAPSDGSSPQDRGHNNQQQQQQFSALDTLTMAAAAATDKKRQSAGGPPSPTTAAAQAVADPSLVGVGSSLPSLARLRAEPYGHPSPQPLQATGPMSIASLTNPVGHGGKGSASGRKKKQCPTCQGWFSNLATHRSIHLADNSRPHTCDVCGRGFARPNDLFRHQKSHRGDAPFRCPLFARPPEGAAAQGAALEPACHQNGGFSRCDTYKNHLKAMHFEYPAGTKKRERAGMGGRCKGCGQAFSSTDEWIAEHIEPERCEGIKRVRAINEGRAAEYHHASQMLPNNFTTAELAAAAAGLANEQQV</sequence>
<evidence type="ECO:0000256" key="9">
    <source>
        <dbReference type="ARBA" id="ARBA00023242"/>
    </source>
</evidence>
<comment type="subcellular location">
    <subcellularLocation>
        <location evidence="1">Nucleus</location>
    </subcellularLocation>
</comment>
<evidence type="ECO:0000259" key="11">
    <source>
        <dbReference type="PROSITE" id="PS00028"/>
    </source>
</evidence>
<evidence type="ECO:0000313" key="12">
    <source>
        <dbReference type="EMBL" id="CDP33464.1"/>
    </source>
</evidence>
<accession>A0A060SY65</accession>
<evidence type="ECO:0000256" key="8">
    <source>
        <dbReference type="ARBA" id="ARBA00023163"/>
    </source>
</evidence>
<keyword evidence="6" id="KW-0862">Zinc</keyword>
<feature type="region of interest" description="Disordered" evidence="10">
    <location>
        <begin position="121"/>
        <end position="161"/>
    </location>
</feature>
<reference evidence="12" key="2">
    <citation type="submission" date="2014-06" db="EMBL/GenBank/DDBJ databases">
        <title>The complete genome of Blastobotrys (Arxula) adeninivorans LS3 - a yeast of biotechnological interest.</title>
        <authorList>
            <person name="Kunze G."/>
            <person name="Gaillardin C."/>
            <person name="Czernicka M."/>
            <person name="Durrens P."/>
            <person name="Martin T."/>
            <person name="Boer E."/>
            <person name="Gabaldon T."/>
            <person name="Cruz J."/>
            <person name="Talla E."/>
            <person name="Marck C."/>
            <person name="Goffeau A."/>
            <person name="Barbe V."/>
            <person name="Baret P."/>
            <person name="Baronian K."/>
            <person name="Beier S."/>
            <person name="Bleykasten C."/>
            <person name="Bode R."/>
            <person name="Casaregola S."/>
            <person name="Despons L."/>
            <person name="Fairhead C."/>
            <person name="Giersberg M."/>
            <person name="Gierski P."/>
            <person name="Hahnel U."/>
            <person name="Hartmann A."/>
            <person name="Jankowska D."/>
            <person name="Jubin C."/>
            <person name="Jung P."/>
            <person name="Lafontaine I."/>
            <person name="Leh-Louis V."/>
            <person name="Lemaire M."/>
            <person name="Marcet-Houben M."/>
            <person name="Mascher M."/>
            <person name="Morel G."/>
            <person name="Richard G.-F."/>
            <person name="Riechen J."/>
            <person name="Sacerdot C."/>
            <person name="Sarkar A."/>
            <person name="Savel G."/>
            <person name="Schacherer J."/>
            <person name="Sherman D."/>
            <person name="Straub M.-L."/>
            <person name="Stein N."/>
            <person name="Thierry A."/>
            <person name="Trautwein-Schult A."/>
            <person name="Westhof E."/>
            <person name="Worch S."/>
            <person name="Dujon B."/>
            <person name="Souciet J.-L."/>
            <person name="Wincker P."/>
            <person name="Scholz U."/>
            <person name="Neuveglise N."/>
        </authorList>
    </citation>
    <scope>NUCLEOTIDE SEQUENCE</scope>
    <source>
        <strain evidence="12">LS3</strain>
    </source>
</reference>
<evidence type="ECO:0000256" key="1">
    <source>
        <dbReference type="ARBA" id="ARBA00004123"/>
    </source>
</evidence>
<dbReference type="GO" id="GO:0000978">
    <property type="term" value="F:RNA polymerase II cis-regulatory region sequence-specific DNA binding"/>
    <property type="evidence" value="ECO:0007669"/>
    <property type="project" value="TreeGrafter"/>
</dbReference>
<dbReference type="EMBL" id="HG937691">
    <property type="protein sequence ID" value="CDP33464.1"/>
    <property type="molecule type" value="Genomic_DNA"/>
</dbReference>
<evidence type="ECO:0000256" key="10">
    <source>
        <dbReference type="SAM" id="MobiDB-lite"/>
    </source>
</evidence>
<keyword evidence="7" id="KW-0805">Transcription regulation</keyword>
<dbReference type="InterPro" id="IPR013087">
    <property type="entry name" value="Znf_C2H2_type"/>
</dbReference>
<keyword evidence="9" id="KW-0539">Nucleus</keyword>
<protein>
    <submittedName>
        <fullName evidence="12">ARAD1A09966p</fullName>
    </submittedName>
</protein>
<dbReference type="PANTHER" id="PTHR24388:SF54">
    <property type="entry name" value="PROTEIN ESCARGOT"/>
    <property type="match status" value="1"/>
</dbReference>
<dbReference type="PROSITE" id="PS00028">
    <property type="entry name" value="ZINC_FINGER_C2H2_1"/>
    <property type="match status" value="1"/>
</dbReference>
<dbReference type="AlphaFoldDB" id="A0A060SY65"/>
<organism evidence="12">
    <name type="scientific">Blastobotrys adeninivorans</name>
    <name type="common">Yeast</name>
    <name type="synonym">Arxula adeninivorans</name>
    <dbReference type="NCBI Taxonomy" id="409370"/>
    <lineage>
        <taxon>Eukaryota</taxon>
        <taxon>Fungi</taxon>
        <taxon>Dikarya</taxon>
        <taxon>Ascomycota</taxon>
        <taxon>Saccharomycotina</taxon>
        <taxon>Dipodascomycetes</taxon>
        <taxon>Dipodascales</taxon>
        <taxon>Trichomonascaceae</taxon>
        <taxon>Blastobotrys</taxon>
    </lineage>
</organism>
<evidence type="ECO:0000256" key="6">
    <source>
        <dbReference type="ARBA" id="ARBA00022833"/>
    </source>
</evidence>
<evidence type="ECO:0000256" key="7">
    <source>
        <dbReference type="ARBA" id="ARBA00023015"/>
    </source>
</evidence>
<dbReference type="GO" id="GO:0005634">
    <property type="term" value="C:nucleus"/>
    <property type="evidence" value="ECO:0007669"/>
    <property type="project" value="UniProtKB-SubCell"/>
</dbReference>
<evidence type="ECO:0000256" key="4">
    <source>
        <dbReference type="ARBA" id="ARBA00022737"/>
    </source>
</evidence>
<gene>
    <name evidence="12" type="ORF">GNLVRS02_ARAD1A09966g</name>
</gene>